<comment type="caution">
    <text evidence="3">The sequence shown here is derived from an EMBL/GenBank/DDBJ whole genome shotgun (WGS) entry which is preliminary data.</text>
</comment>
<dbReference type="GO" id="GO:0035312">
    <property type="term" value="F:5'-3' DNA exonuclease activity"/>
    <property type="evidence" value="ECO:0007669"/>
    <property type="project" value="TreeGrafter"/>
</dbReference>
<proteinExistence type="predicted"/>
<dbReference type="EMBL" id="JACHIN010000004">
    <property type="protein sequence ID" value="MBB5077827.1"/>
    <property type="molecule type" value="Genomic_DNA"/>
</dbReference>
<dbReference type="InterPro" id="IPR016195">
    <property type="entry name" value="Pol/histidinol_Pase-like"/>
</dbReference>
<evidence type="ECO:0000259" key="2">
    <source>
        <dbReference type="SMART" id="SM00481"/>
    </source>
</evidence>
<dbReference type="PANTHER" id="PTHR42924:SF3">
    <property type="entry name" value="POLYMERASE_HISTIDINOL PHOSPHATASE N-TERMINAL DOMAIN-CONTAINING PROTEIN"/>
    <property type="match status" value="1"/>
</dbReference>
<sequence>MRIDLHSHSDASDGTSPPAEVVRRARAAGVDVLALTDHDTTAGHAAAGRAALEAGLRLVPGMEMSCRRDGHSVHLLAYWFDPADEALVRECALIRQARDGRAEAMVGRLAELGVPITMEMVTAVAGGGVVGRPHIARVLAELGAVATPADAFTAEWIGTGGRAHVTRYAPDPARAVALVRAAGGTAVLAHPRRGFLMPDAWIAELAGSGLAGVEADHPDHDAEARAHLRGLAADLGLVVTGSSDDHGNLTGHRLGSETTAEEAYETLRAGRA</sequence>
<dbReference type="InterPro" id="IPR052018">
    <property type="entry name" value="PHP_domain"/>
</dbReference>
<keyword evidence="4" id="KW-1185">Reference proteome</keyword>
<dbReference type="SMART" id="SM00481">
    <property type="entry name" value="POLIIIAc"/>
    <property type="match status" value="1"/>
</dbReference>
<name>A0A7W8A1G8_9ACTN</name>
<feature type="region of interest" description="Disordered" evidence="1">
    <location>
        <begin position="1"/>
        <end position="21"/>
    </location>
</feature>
<dbReference type="RefSeq" id="WP_184962048.1">
    <property type="nucleotide sequence ID" value="NZ_JACHIN010000004.1"/>
</dbReference>
<evidence type="ECO:0000313" key="4">
    <source>
        <dbReference type="Proteomes" id="UP000568380"/>
    </source>
</evidence>
<dbReference type="PANTHER" id="PTHR42924">
    <property type="entry name" value="EXONUCLEASE"/>
    <property type="match status" value="1"/>
</dbReference>
<dbReference type="InterPro" id="IPR004013">
    <property type="entry name" value="PHP_dom"/>
</dbReference>
<dbReference type="Gene3D" id="3.20.20.140">
    <property type="entry name" value="Metal-dependent hydrolases"/>
    <property type="match status" value="1"/>
</dbReference>
<protein>
    <recommendedName>
        <fullName evidence="2">Polymerase/histidinol phosphatase N-terminal domain-containing protein</fullName>
    </recommendedName>
</protein>
<feature type="compositionally biased region" description="Basic and acidic residues" evidence="1">
    <location>
        <begin position="1"/>
        <end position="11"/>
    </location>
</feature>
<dbReference type="Proteomes" id="UP000568380">
    <property type="component" value="Unassembled WGS sequence"/>
</dbReference>
<dbReference type="Pfam" id="PF02811">
    <property type="entry name" value="PHP"/>
    <property type="match status" value="1"/>
</dbReference>
<evidence type="ECO:0000313" key="3">
    <source>
        <dbReference type="EMBL" id="MBB5077827.1"/>
    </source>
</evidence>
<evidence type="ECO:0000256" key="1">
    <source>
        <dbReference type="SAM" id="MobiDB-lite"/>
    </source>
</evidence>
<dbReference type="AlphaFoldDB" id="A0A7W8A1G8"/>
<dbReference type="InterPro" id="IPR003141">
    <property type="entry name" value="Pol/His_phosphatase_N"/>
</dbReference>
<organism evidence="3 4">
    <name type="scientific">Nonomuraea endophytica</name>
    <dbReference type="NCBI Taxonomy" id="714136"/>
    <lineage>
        <taxon>Bacteria</taxon>
        <taxon>Bacillati</taxon>
        <taxon>Actinomycetota</taxon>
        <taxon>Actinomycetes</taxon>
        <taxon>Streptosporangiales</taxon>
        <taxon>Streptosporangiaceae</taxon>
        <taxon>Nonomuraea</taxon>
    </lineage>
</organism>
<gene>
    <name evidence="3" type="ORF">HNR40_003302</name>
</gene>
<feature type="domain" description="Polymerase/histidinol phosphatase N-terminal" evidence="2">
    <location>
        <begin position="3"/>
        <end position="68"/>
    </location>
</feature>
<reference evidence="3 4" key="1">
    <citation type="submission" date="2020-08" db="EMBL/GenBank/DDBJ databases">
        <title>Genomic Encyclopedia of Type Strains, Phase IV (KMG-IV): sequencing the most valuable type-strain genomes for metagenomic binning, comparative biology and taxonomic classification.</title>
        <authorList>
            <person name="Goeker M."/>
        </authorList>
    </citation>
    <scope>NUCLEOTIDE SEQUENCE [LARGE SCALE GENOMIC DNA]</scope>
    <source>
        <strain evidence="3 4">DSM 45385</strain>
    </source>
</reference>
<dbReference type="CDD" id="cd07438">
    <property type="entry name" value="PHP_HisPPase_AMP"/>
    <property type="match status" value="1"/>
</dbReference>
<dbReference type="SUPFAM" id="SSF89550">
    <property type="entry name" value="PHP domain-like"/>
    <property type="match status" value="1"/>
</dbReference>
<dbReference type="Gene3D" id="1.10.150.650">
    <property type="match status" value="1"/>
</dbReference>
<accession>A0A7W8A1G8</accession>
<dbReference type="GO" id="GO:0004534">
    <property type="term" value="F:5'-3' RNA exonuclease activity"/>
    <property type="evidence" value="ECO:0007669"/>
    <property type="project" value="TreeGrafter"/>
</dbReference>